<name>A0A2B5Y5B7_9BACI</name>
<accession>A0A2B5Y5B7</accession>
<evidence type="ECO:0000313" key="1">
    <source>
        <dbReference type="EMBL" id="PHD72609.1"/>
    </source>
</evidence>
<sequence length="72" mass="8673">MTENPFYTLPLYSNYYLYCIIAFLKEEMVDTTYGDVIIKFPYLSLEFLHYLAMIIFQYSTGYEDNLDTMHKL</sequence>
<organism evidence="1 2">
    <name type="scientific">Bacillus toyonensis</name>
    <dbReference type="NCBI Taxonomy" id="155322"/>
    <lineage>
        <taxon>Bacteria</taxon>
        <taxon>Bacillati</taxon>
        <taxon>Bacillota</taxon>
        <taxon>Bacilli</taxon>
        <taxon>Bacillales</taxon>
        <taxon>Bacillaceae</taxon>
        <taxon>Bacillus</taxon>
        <taxon>Bacillus cereus group</taxon>
    </lineage>
</organism>
<proteinExistence type="predicted"/>
<gene>
    <name evidence="1" type="ORF">COF40_05670</name>
</gene>
<comment type="caution">
    <text evidence="1">The sequence shown here is derived from an EMBL/GenBank/DDBJ whole genome shotgun (WGS) entry which is preliminary data.</text>
</comment>
<evidence type="ECO:0000313" key="2">
    <source>
        <dbReference type="Proteomes" id="UP000225997"/>
    </source>
</evidence>
<reference evidence="1 2" key="1">
    <citation type="submission" date="2017-09" db="EMBL/GenBank/DDBJ databases">
        <title>Large-scale bioinformatics analysis of Bacillus genomes uncovers conserved roles of natural products in bacterial physiology.</title>
        <authorList>
            <consortium name="Agbiome Team Llc"/>
            <person name="Bleich R.M."/>
            <person name="Grubbs K.J."/>
            <person name="Santa Maria K.C."/>
            <person name="Allen S.E."/>
            <person name="Farag S."/>
            <person name="Shank E.A."/>
            <person name="Bowers A."/>
        </authorList>
    </citation>
    <scope>NUCLEOTIDE SEQUENCE [LARGE SCALE GENOMIC DNA]</scope>
    <source>
        <strain evidence="1 2">AFS044250</strain>
    </source>
</reference>
<dbReference type="EMBL" id="NUSQ01000027">
    <property type="protein sequence ID" value="PHD72609.1"/>
    <property type="molecule type" value="Genomic_DNA"/>
</dbReference>
<dbReference type="AlphaFoldDB" id="A0A2B5Y5B7"/>
<dbReference type="Proteomes" id="UP000225997">
    <property type="component" value="Unassembled WGS sequence"/>
</dbReference>
<protein>
    <submittedName>
        <fullName evidence="1">Uncharacterized protein</fullName>
    </submittedName>
</protein>